<name>A0A0E9TNU6_ANGAN</name>
<protein>
    <submittedName>
        <fullName evidence="1">Uncharacterized protein</fullName>
    </submittedName>
</protein>
<reference evidence="1" key="2">
    <citation type="journal article" date="2015" name="Fish Shellfish Immunol.">
        <title>Early steps in the European eel (Anguilla anguilla)-Vibrio vulnificus interaction in the gills: Role of the RtxA13 toxin.</title>
        <authorList>
            <person name="Callol A."/>
            <person name="Pajuelo D."/>
            <person name="Ebbesson L."/>
            <person name="Teles M."/>
            <person name="MacKenzie S."/>
            <person name="Amaro C."/>
        </authorList>
    </citation>
    <scope>NUCLEOTIDE SEQUENCE</scope>
</reference>
<proteinExistence type="predicted"/>
<dbReference type="EMBL" id="GBXM01054179">
    <property type="protein sequence ID" value="JAH54398.1"/>
    <property type="molecule type" value="Transcribed_RNA"/>
</dbReference>
<reference evidence="1" key="1">
    <citation type="submission" date="2014-11" db="EMBL/GenBank/DDBJ databases">
        <authorList>
            <person name="Amaro Gonzalez C."/>
        </authorList>
    </citation>
    <scope>NUCLEOTIDE SEQUENCE</scope>
</reference>
<accession>A0A0E9TNU6</accession>
<sequence length="34" mass="3647">MVINSIPDPVQLTRHATGLVLATYVASHVNIQTS</sequence>
<dbReference type="AlphaFoldDB" id="A0A0E9TNU6"/>
<organism evidence="1">
    <name type="scientific">Anguilla anguilla</name>
    <name type="common">European freshwater eel</name>
    <name type="synonym">Muraena anguilla</name>
    <dbReference type="NCBI Taxonomy" id="7936"/>
    <lineage>
        <taxon>Eukaryota</taxon>
        <taxon>Metazoa</taxon>
        <taxon>Chordata</taxon>
        <taxon>Craniata</taxon>
        <taxon>Vertebrata</taxon>
        <taxon>Euteleostomi</taxon>
        <taxon>Actinopterygii</taxon>
        <taxon>Neopterygii</taxon>
        <taxon>Teleostei</taxon>
        <taxon>Anguilliformes</taxon>
        <taxon>Anguillidae</taxon>
        <taxon>Anguilla</taxon>
    </lineage>
</organism>
<evidence type="ECO:0000313" key="1">
    <source>
        <dbReference type="EMBL" id="JAH54398.1"/>
    </source>
</evidence>